<feature type="region of interest" description="Disordered" evidence="1">
    <location>
        <begin position="329"/>
        <end position="348"/>
    </location>
</feature>
<organism evidence="2">
    <name type="scientific">Craspedostauros australis</name>
    <dbReference type="NCBI Taxonomy" id="1486917"/>
    <lineage>
        <taxon>Eukaryota</taxon>
        <taxon>Sar</taxon>
        <taxon>Stramenopiles</taxon>
        <taxon>Ochrophyta</taxon>
        <taxon>Bacillariophyta</taxon>
        <taxon>Bacillariophyceae</taxon>
        <taxon>Bacillariophycidae</taxon>
        <taxon>Naviculales</taxon>
        <taxon>Naviculaceae</taxon>
        <taxon>Craspedostauros</taxon>
    </lineage>
</organism>
<feature type="compositionally biased region" description="Polar residues" evidence="1">
    <location>
        <begin position="329"/>
        <end position="340"/>
    </location>
</feature>
<feature type="compositionally biased region" description="Low complexity" evidence="1">
    <location>
        <begin position="73"/>
        <end position="87"/>
    </location>
</feature>
<name>A0A7R9ZMB5_9STRA</name>
<dbReference type="EMBL" id="HBEF01010643">
    <property type="protein sequence ID" value="CAD8334598.1"/>
    <property type="molecule type" value="Transcribed_RNA"/>
</dbReference>
<evidence type="ECO:0000256" key="1">
    <source>
        <dbReference type="SAM" id="MobiDB-lite"/>
    </source>
</evidence>
<accession>A0A7R9ZMB5</accession>
<dbReference type="AlphaFoldDB" id="A0A7R9ZMB5"/>
<feature type="region of interest" description="Disordered" evidence="1">
    <location>
        <begin position="73"/>
        <end position="99"/>
    </location>
</feature>
<proteinExistence type="predicted"/>
<sequence length="379" mass="40874">MARPMPTSTLSSTSMQMPMSMPMAAPASRWRSRLGTPFFPMLLLLCSIMLAQTHAELRADGALDINVFEADASSNSANSTNGTQTTNETHAPSAMPSMQPTAMPSVPLVCYETVEVNVTDMDGHSNMTNMTNITGMINITETVTINRTVPCTPEPSLRPSESPISISVGFRSSTFKGLMTELRRNMTGVDSGETGDIFPTQAFIDITTAYIIRFYETSDIVRDVVKITNVLIQVTRVETGIISVQSSSDAAAMQNFMSFTVLWDVILTYFGDLTKLESQGIVSEEAFVKLPFATEEDLAVYLEMLTNSTEFGDSFVGISPALVGATFAPSASPSQNPTMQSGASSRGGSGRHWSYNALFTTDAVILGTILLNMAYTALS</sequence>
<evidence type="ECO:0000313" key="2">
    <source>
        <dbReference type="EMBL" id="CAD8334598.1"/>
    </source>
</evidence>
<reference evidence="2" key="1">
    <citation type="submission" date="2021-01" db="EMBL/GenBank/DDBJ databases">
        <authorList>
            <person name="Corre E."/>
            <person name="Pelletier E."/>
            <person name="Niang G."/>
            <person name="Scheremetjew M."/>
            <person name="Finn R."/>
            <person name="Kale V."/>
            <person name="Holt S."/>
            <person name="Cochrane G."/>
            <person name="Meng A."/>
            <person name="Brown T."/>
            <person name="Cohen L."/>
        </authorList>
    </citation>
    <scope>NUCLEOTIDE SEQUENCE</scope>
    <source>
        <strain evidence="2">CCMP3328</strain>
    </source>
</reference>
<gene>
    <name evidence="2" type="ORF">CAUS1442_LOCUS6703</name>
</gene>
<protein>
    <submittedName>
        <fullName evidence="2">Uncharacterized protein</fullName>
    </submittedName>
</protein>